<dbReference type="InterPro" id="IPR003439">
    <property type="entry name" value="ABC_transporter-like_ATP-bd"/>
</dbReference>
<reference evidence="6 7" key="1">
    <citation type="journal article" date="2015" name="Stand. Genomic Sci.">
        <title>Complete genome sequence and description of Salinispira pacifica gen. nov., sp. nov., a novel spirochaete isolated form a hypersaline microbial mat.</title>
        <authorList>
            <person name="Ben Hania W."/>
            <person name="Joseph M."/>
            <person name="Schumann P."/>
            <person name="Bunk B."/>
            <person name="Fiebig A."/>
            <person name="Sproer C."/>
            <person name="Klenk H.P."/>
            <person name="Fardeau M.L."/>
            <person name="Spring S."/>
        </authorList>
    </citation>
    <scope>NUCLEOTIDE SEQUENCE [LARGE SCALE GENOMIC DNA]</scope>
    <source>
        <strain evidence="6 7">L21-RPul-D2</strain>
    </source>
</reference>
<organism evidence="6 7">
    <name type="scientific">Salinispira pacifica</name>
    <dbReference type="NCBI Taxonomy" id="1307761"/>
    <lineage>
        <taxon>Bacteria</taxon>
        <taxon>Pseudomonadati</taxon>
        <taxon>Spirochaetota</taxon>
        <taxon>Spirochaetia</taxon>
        <taxon>Spirochaetales</taxon>
        <taxon>Spirochaetaceae</taxon>
        <taxon>Salinispira</taxon>
    </lineage>
</organism>
<dbReference type="InterPro" id="IPR003593">
    <property type="entry name" value="AAA+_ATPase"/>
</dbReference>
<evidence type="ECO:0000256" key="3">
    <source>
        <dbReference type="ARBA" id="ARBA00022741"/>
    </source>
</evidence>
<dbReference type="InterPro" id="IPR050153">
    <property type="entry name" value="Metal_Ion_Import_ABC"/>
</dbReference>
<keyword evidence="7" id="KW-1185">Reference proteome</keyword>
<dbReference type="HOGENOM" id="CLU_000604_1_11_12"/>
<dbReference type="SMART" id="SM00382">
    <property type="entry name" value="AAA"/>
    <property type="match status" value="1"/>
</dbReference>
<dbReference type="GO" id="GO:0016887">
    <property type="term" value="F:ATP hydrolysis activity"/>
    <property type="evidence" value="ECO:0007669"/>
    <property type="project" value="InterPro"/>
</dbReference>
<dbReference type="OrthoDB" id="9806726at2"/>
<dbReference type="PROSITE" id="PS00211">
    <property type="entry name" value="ABC_TRANSPORTER_1"/>
    <property type="match status" value="1"/>
</dbReference>
<dbReference type="STRING" id="1307761.L21SP2_0377"/>
<comment type="similarity">
    <text evidence="1">Belongs to the ABC transporter superfamily.</text>
</comment>
<dbReference type="EMBL" id="CP006939">
    <property type="protein sequence ID" value="AHC13811.1"/>
    <property type="molecule type" value="Genomic_DNA"/>
</dbReference>
<dbReference type="Gene3D" id="3.40.50.300">
    <property type="entry name" value="P-loop containing nucleotide triphosphate hydrolases"/>
    <property type="match status" value="1"/>
</dbReference>
<evidence type="ECO:0000313" key="7">
    <source>
        <dbReference type="Proteomes" id="UP000018680"/>
    </source>
</evidence>
<evidence type="ECO:0000256" key="1">
    <source>
        <dbReference type="ARBA" id="ARBA00005417"/>
    </source>
</evidence>
<feature type="domain" description="ABC transporter" evidence="5">
    <location>
        <begin position="6"/>
        <end position="235"/>
    </location>
</feature>
<sequence length="269" mass="30257">MNDIHIEVQRVSFSYEQSHEVLRDVEFAVRRNEVVTIVGPNGGGKTTLLRLLLGLLNPDSGTILVNSKKPSDQRGVIGYVPQHMHFDRRFPMTVFDVVLSGLIKPFGFYSKRDRIKAERSIEDVGLSSVRNNHISRLSGGQMQRMLIARALVSEKEILLLDEPTASIDPAVGIRLNSLIKELSAQHTILLVTHDTGFVANITDRVFCVNGTLVEHPIDANFSEIIAASYGRENRIVRHDMVLSDGPARRHRHTRMHRRNSVLRGEENKG</sequence>
<dbReference type="PROSITE" id="PS50893">
    <property type="entry name" value="ABC_TRANSPORTER_2"/>
    <property type="match status" value="1"/>
</dbReference>
<dbReference type="SUPFAM" id="SSF52540">
    <property type="entry name" value="P-loop containing nucleoside triphosphate hydrolases"/>
    <property type="match status" value="1"/>
</dbReference>
<dbReference type="eggNOG" id="COG1121">
    <property type="taxonomic scope" value="Bacteria"/>
</dbReference>
<dbReference type="InterPro" id="IPR017871">
    <property type="entry name" value="ABC_transporter-like_CS"/>
</dbReference>
<keyword evidence="4 6" id="KW-0067">ATP-binding</keyword>
<accession>V5WF57</accession>
<proteinExistence type="inferred from homology"/>
<dbReference type="GO" id="GO:0005524">
    <property type="term" value="F:ATP binding"/>
    <property type="evidence" value="ECO:0007669"/>
    <property type="project" value="UniProtKB-KW"/>
</dbReference>
<dbReference type="Pfam" id="PF00005">
    <property type="entry name" value="ABC_tran"/>
    <property type="match status" value="1"/>
</dbReference>
<dbReference type="InterPro" id="IPR027417">
    <property type="entry name" value="P-loop_NTPase"/>
</dbReference>
<dbReference type="KEGG" id="slr:L21SP2_0377"/>
<evidence type="ECO:0000256" key="4">
    <source>
        <dbReference type="ARBA" id="ARBA00022840"/>
    </source>
</evidence>
<dbReference type="RefSeq" id="WP_024266743.1">
    <property type="nucleotide sequence ID" value="NC_023035.1"/>
</dbReference>
<dbReference type="Proteomes" id="UP000018680">
    <property type="component" value="Chromosome"/>
</dbReference>
<keyword evidence="3" id="KW-0547">Nucleotide-binding</keyword>
<evidence type="ECO:0000313" key="6">
    <source>
        <dbReference type="EMBL" id="AHC13811.1"/>
    </source>
</evidence>
<dbReference type="PANTHER" id="PTHR42734">
    <property type="entry name" value="METAL TRANSPORT SYSTEM ATP-BINDING PROTEIN TM_0124-RELATED"/>
    <property type="match status" value="1"/>
</dbReference>
<dbReference type="PANTHER" id="PTHR42734:SF17">
    <property type="entry name" value="METAL TRANSPORT SYSTEM ATP-BINDING PROTEIN TM_0124-RELATED"/>
    <property type="match status" value="1"/>
</dbReference>
<evidence type="ECO:0000256" key="2">
    <source>
        <dbReference type="ARBA" id="ARBA00022448"/>
    </source>
</evidence>
<protein>
    <submittedName>
        <fullName evidence="6">Zinc ABC transporter, ATP-binding protein ZnuC</fullName>
    </submittedName>
</protein>
<dbReference type="AlphaFoldDB" id="V5WF57"/>
<keyword evidence="2" id="KW-0813">Transport</keyword>
<gene>
    <name evidence="6" type="ORF">L21SP2_0377</name>
</gene>
<name>V5WF57_9SPIO</name>
<evidence type="ECO:0000259" key="5">
    <source>
        <dbReference type="PROSITE" id="PS50893"/>
    </source>
</evidence>